<keyword evidence="9" id="KW-1185">Reference proteome</keyword>
<feature type="transmembrane region" description="Helical" evidence="6">
    <location>
        <begin position="647"/>
        <end position="669"/>
    </location>
</feature>
<dbReference type="PANTHER" id="PTHR21324:SF2">
    <property type="entry name" value="EG:22E5.9 PROTEIN"/>
    <property type="match status" value="1"/>
</dbReference>
<dbReference type="GO" id="GO:0012505">
    <property type="term" value="C:endomembrane system"/>
    <property type="evidence" value="ECO:0007669"/>
    <property type="project" value="UniProtKB-SubCell"/>
</dbReference>
<feature type="compositionally biased region" description="Low complexity" evidence="5">
    <location>
        <begin position="694"/>
        <end position="705"/>
    </location>
</feature>
<feature type="transmembrane region" description="Helical" evidence="6">
    <location>
        <begin position="579"/>
        <end position="598"/>
    </location>
</feature>
<gene>
    <name evidence="8" type="ORF">Egran_02589</name>
</gene>
<feature type="region of interest" description="Disordered" evidence="5">
    <location>
        <begin position="685"/>
        <end position="768"/>
    </location>
</feature>
<evidence type="ECO:0000256" key="2">
    <source>
        <dbReference type="ARBA" id="ARBA00022692"/>
    </source>
</evidence>
<dbReference type="OrthoDB" id="10032492at2759"/>
<keyword evidence="4 6" id="KW-0472">Membrane</keyword>
<evidence type="ECO:0000313" key="8">
    <source>
        <dbReference type="EMBL" id="OXV09656.1"/>
    </source>
</evidence>
<evidence type="ECO:0000256" key="1">
    <source>
        <dbReference type="ARBA" id="ARBA00004127"/>
    </source>
</evidence>
<feature type="compositionally biased region" description="Low complexity" evidence="5">
    <location>
        <begin position="207"/>
        <end position="226"/>
    </location>
</feature>
<evidence type="ECO:0000259" key="7">
    <source>
        <dbReference type="Pfam" id="PF10277"/>
    </source>
</evidence>
<feature type="transmembrane region" description="Helical" evidence="6">
    <location>
        <begin position="545"/>
        <end position="567"/>
    </location>
</feature>
<dbReference type="PANTHER" id="PTHR21324">
    <property type="entry name" value="FASTING-INDUCIBLE INTEGRAL MEMBRANE PROTEIN TM6P1-RELATED"/>
    <property type="match status" value="1"/>
</dbReference>
<feature type="transmembrane region" description="Helical" evidence="6">
    <location>
        <begin position="610"/>
        <end position="635"/>
    </location>
</feature>
<feature type="compositionally biased region" description="Basic and acidic residues" evidence="5">
    <location>
        <begin position="354"/>
        <end position="365"/>
    </location>
</feature>
<proteinExistence type="predicted"/>
<feature type="compositionally biased region" description="Low complexity" evidence="5">
    <location>
        <begin position="1"/>
        <end position="13"/>
    </location>
</feature>
<accession>A0A232LZX4</accession>
<dbReference type="AlphaFoldDB" id="A0A232LZX4"/>
<comment type="subcellular location">
    <subcellularLocation>
        <location evidence="1">Endomembrane system</location>
        <topology evidence="1">Multi-pass membrane protein</topology>
    </subcellularLocation>
</comment>
<feature type="compositionally biased region" description="Acidic residues" evidence="5">
    <location>
        <begin position="77"/>
        <end position="91"/>
    </location>
</feature>
<evidence type="ECO:0000256" key="3">
    <source>
        <dbReference type="ARBA" id="ARBA00022989"/>
    </source>
</evidence>
<dbReference type="GO" id="GO:0005886">
    <property type="term" value="C:plasma membrane"/>
    <property type="evidence" value="ECO:0007669"/>
    <property type="project" value="TreeGrafter"/>
</dbReference>
<organism evidence="8 9">
    <name type="scientific">Elaphomyces granulatus</name>
    <dbReference type="NCBI Taxonomy" id="519963"/>
    <lineage>
        <taxon>Eukaryota</taxon>
        <taxon>Fungi</taxon>
        <taxon>Dikarya</taxon>
        <taxon>Ascomycota</taxon>
        <taxon>Pezizomycotina</taxon>
        <taxon>Eurotiomycetes</taxon>
        <taxon>Eurotiomycetidae</taxon>
        <taxon>Eurotiales</taxon>
        <taxon>Elaphomycetaceae</taxon>
        <taxon>Elaphomyces</taxon>
    </lineage>
</organism>
<evidence type="ECO:0000256" key="5">
    <source>
        <dbReference type="SAM" id="MobiDB-lite"/>
    </source>
</evidence>
<dbReference type="Pfam" id="PF10277">
    <property type="entry name" value="Frag1"/>
    <property type="match status" value="1"/>
</dbReference>
<feature type="domain" description="CWH43-like N-terminal" evidence="7">
    <location>
        <begin position="467"/>
        <end position="669"/>
    </location>
</feature>
<dbReference type="EMBL" id="NPHW01003399">
    <property type="protein sequence ID" value="OXV09656.1"/>
    <property type="molecule type" value="Genomic_DNA"/>
</dbReference>
<dbReference type="InterPro" id="IPR019402">
    <property type="entry name" value="CWH43_N"/>
</dbReference>
<comment type="caution">
    <text evidence="8">The sequence shown here is derived from an EMBL/GenBank/DDBJ whole genome shotgun (WGS) entry which is preliminary data.</text>
</comment>
<evidence type="ECO:0000313" key="9">
    <source>
        <dbReference type="Proteomes" id="UP000243515"/>
    </source>
</evidence>
<protein>
    <recommendedName>
        <fullName evidence="7">CWH43-like N-terminal domain-containing protein</fullName>
    </recommendedName>
</protein>
<feature type="compositionally biased region" description="Polar residues" evidence="5">
    <location>
        <begin position="227"/>
        <end position="237"/>
    </location>
</feature>
<feature type="region of interest" description="Disordered" evidence="5">
    <location>
        <begin position="440"/>
        <end position="462"/>
    </location>
</feature>
<feature type="region of interest" description="Disordered" evidence="5">
    <location>
        <begin position="1"/>
        <end position="91"/>
    </location>
</feature>
<evidence type="ECO:0000256" key="6">
    <source>
        <dbReference type="SAM" id="Phobius"/>
    </source>
</evidence>
<feature type="region of interest" description="Disordered" evidence="5">
    <location>
        <begin position="334"/>
        <end position="396"/>
    </location>
</feature>
<feature type="region of interest" description="Disordered" evidence="5">
    <location>
        <begin position="119"/>
        <end position="270"/>
    </location>
</feature>
<keyword evidence="3 6" id="KW-1133">Transmembrane helix</keyword>
<name>A0A232LZX4_9EURO</name>
<reference evidence="8 9" key="1">
    <citation type="journal article" date="2015" name="Environ. Microbiol.">
        <title>Metagenome sequence of Elaphomyces granulatus from sporocarp tissue reveals Ascomycota ectomycorrhizal fingerprints of genome expansion and a Proteobacteria-rich microbiome.</title>
        <authorList>
            <person name="Quandt C.A."/>
            <person name="Kohler A."/>
            <person name="Hesse C.N."/>
            <person name="Sharpton T.J."/>
            <person name="Martin F."/>
            <person name="Spatafora J.W."/>
        </authorList>
    </citation>
    <scope>NUCLEOTIDE SEQUENCE [LARGE SCALE GENOMIC DNA]</scope>
    <source>
        <strain evidence="8 9">OSC145934</strain>
    </source>
</reference>
<feature type="compositionally biased region" description="Polar residues" evidence="5">
    <location>
        <begin position="146"/>
        <end position="164"/>
    </location>
</feature>
<keyword evidence="2 6" id="KW-0812">Transmembrane</keyword>
<feature type="compositionally biased region" description="Basic and acidic residues" evidence="5">
    <location>
        <begin position="706"/>
        <end position="721"/>
    </location>
</feature>
<evidence type="ECO:0000256" key="4">
    <source>
        <dbReference type="ARBA" id="ARBA00023136"/>
    </source>
</evidence>
<dbReference type="InterPro" id="IPR050911">
    <property type="entry name" value="DRAM/TMEM150_Autophagy_Mod"/>
</dbReference>
<dbReference type="Proteomes" id="UP000243515">
    <property type="component" value="Unassembled WGS sequence"/>
</dbReference>
<feature type="compositionally biased region" description="Basic and acidic residues" evidence="5">
    <location>
        <begin position="39"/>
        <end position="48"/>
    </location>
</feature>
<feature type="transmembrane region" description="Helical" evidence="6">
    <location>
        <begin position="507"/>
        <end position="524"/>
    </location>
</feature>
<sequence>MPRWGRPPGARPGRQGRGRGLQWVEEEKRFEEIESEEDSDHRDVRPVDSSRSSRRLANGNKGMGRARPRGPERDSDGDLTDGDNYDLNDDTDSTVAYAIQLAKKDKEELLVEKAIERIRRAQTQGKRNVRVSQRELAALERKRKQANNTKGSSRESSSPIQVSLTDKHQRSAERIASLDSVERRRGSQDENYASWGKARETPAAYYTLPRTLSPSPSQRSRTPTTQHSRPYQPSSPAYSPHEPYYQAYSSVREPRSNSSSRFHSPARSFHDDPQWTVLQHAAAPNGAHYLMDPALYRHYYPPSSLDPRYGSQANGYAPSHEALSYSAFPPLTEEYYHSSPSEPLPSQRVPPIKSDVKDESGDRKGGSNGTQVEAAMRPVPTSYETRAAAGQGGRRRNYQRAFSTGLLKKDVDHFVFGLADHIGLRVDQYVSCDQNNNNTLLSNPPSYKHRKKTRERELHSQKKTPPGTLIALLASWCAQGKPRYASMHDQQTIAYISDVGAEGLKPLFIAGGTVTVVFLDLALLSERWLRHTGQLIRNQGRLDKFSSVISIFFSVVGALGLILLSVFDVRRHHRLHDGFLSMFIVGYLISAIFLCLEYGRLGISYRERHVILYISFWVKLAFVVVELALSIAFGLCLRRSGRQNTAAVLEWIIGLLFTFYIVSFVMDLLPAVRQRQRLPQGEKELTVTAPASPSPSSSGHGIPPSHGDHDHDRQPNARYYERSLPTDSTRDNNADLSHGQAVVGDPISSHRSDNYAYMPRAQQRISEV</sequence>